<protein>
    <submittedName>
        <fullName evidence="2">Uncharacterized protein</fullName>
    </submittedName>
</protein>
<proteinExistence type="predicted"/>
<gene>
    <name evidence="2" type="ORF">PRZ48_002024</name>
</gene>
<evidence type="ECO:0000313" key="3">
    <source>
        <dbReference type="Proteomes" id="UP001305779"/>
    </source>
</evidence>
<sequence>MSNSQPNAWQTARPNNNRPSNTSSASRTPQNRSTNASPAPQNPSQPPKQPSAPSNVWTQRAAAAQQQQSTSSNVNGPGALQEETHTPLNGFNAAEVKGFLGRESAPVVYKVQEGQGGQRGSGGAWGSKANHMANGQPFFLQLAKQVATFEGGG</sequence>
<feature type="compositionally biased region" description="Low complexity" evidence="1">
    <location>
        <begin position="11"/>
        <end position="39"/>
    </location>
</feature>
<evidence type="ECO:0000256" key="1">
    <source>
        <dbReference type="SAM" id="MobiDB-lite"/>
    </source>
</evidence>
<evidence type="ECO:0000313" key="2">
    <source>
        <dbReference type="EMBL" id="KAK4508286.1"/>
    </source>
</evidence>
<name>A0ABR0F4K7_ZASCE</name>
<dbReference type="Proteomes" id="UP001305779">
    <property type="component" value="Unassembled WGS sequence"/>
</dbReference>
<dbReference type="EMBL" id="JAXOVC010000001">
    <property type="protein sequence ID" value="KAK4508286.1"/>
    <property type="molecule type" value="Genomic_DNA"/>
</dbReference>
<keyword evidence="3" id="KW-1185">Reference proteome</keyword>
<feature type="region of interest" description="Disordered" evidence="1">
    <location>
        <begin position="1"/>
        <end position="91"/>
    </location>
</feature>
<accession>A0ABR0F4K7</accession>
<comment type="caution">
    <text evidence="2">The sequence shown here is derived from an EMBL/GenBank/DDBJ whole genome shotgun (WGS) entry which is preliminary data.</text>
</comment>
<organism evidence="2 3">
    <name type="scientific">Zasmidium cellare</name>
    <name type="common">Wine cellar mold</name>
    <name type="synonym">Racodium cellare</name>
    <dbReference type="NCBI Taxonomy" id="395010"/>
    <lineage>
        <taxon>Eukaryota</taxon>
        <taxon>Fungi</taxon>
        <taxon>Dikarya</taxon>
        <taxon>Ascomycota</taxon>
        <taxon>Pezizomycotina</taxon>
        <taxon>Dothideomycetes</taxon>
        <taxon>Dothideomycetidae</taxon>
        <taxon>Mycosphaerellales</taxon>
        <taxon>Mycosphaerellaceae</taxon>
        <taxon>Zasmidium</taxon>
    </lineage>
</organism>
<feature type="compositionally biased region" description="Polar residues" evidence="1">
    <location>
        <begin position="1"/>
        <end position="10"/>
    </location>
</feature>
<feature type="compositionally biased region" description="Pro residues" evidence="1">
    <location>
        <begin position="40"/>
        <end position="50"/>
    </location>
</feature>
<reference evidence="2 3" key="1">
    <citation type="journal article" date="2023" name="G3 (Bethesda)">
        <title>A chromosome-level genome assembly of Zasmidium syzygii isolated from banana leaves.</title>
        <authorList>
            <person name="van Westerhoven A.C."/>
            <person name="Mehrabi R."/>
            <person name="Talebi R."/>
            <person name="Steentjes M.B.F."/>
            <person name="Corcolon B."/>
            <person name="Chong P.A."/>
            <person name="Kema G.H.J."/>
            <person name="Seidl M.F."/>
        </authorList>
    </citation>
    <scope>NUCLEOTIDE SEQUENCE [LARGE SCALE GENOMIC DNA]</scope>
    <source>
        <strain evidence="2 3">P124</strain>
    </source>
</reference>
<feature type="compositionally biased region" description="Low complexity" evidence="1">
    <location>
        <begin position="51"/>
        <end position="68"/>
    </location>
</feature>